<evidence type="ECO:0000313" key="2">
    <source>
        <dbReference type="EMBL" id="UTY38985.1"/>
    </source>
</evidence>
<protein>
    <submittedName>
        <fullName evidence="2">Uncharacterized protein</fullName>
    </submittedName>
</protein>
<proteinExistence type="predicted"/>
<evidence type="ECO:0000313" key="3">
    <source>
        <dbReference type="Proteomes" id="UP001060112"/>
    </source>
</evidence>
<name>A0ABY5I4U4_9FIRM</name>
<feature type="region of interest" description="Disordered" evidence="1">
    <location>
        <begin position="196"/>
        <end position="215"/>
    </location>
</feature>
<accession>A0ABY5I4U4</accession>
<organism evidence="2 3">
    <name type="scientific">Allocoprobacillus halotolerans</name>
    <dbReference type="NCBI Taxonomy" id="2944914"/>
    <lineage>
        <taxon>Bacteria</taxon>
        <taxon>Bacillati</taxon>
        <taxon>Bacillota</taxon>
        <taxon>Erysipelotrichia</taxon>
        <taxon>Erysipelotrichales</taxon>
        <taxon>Erysipelotrichaceae</taxon>
        <taxon>Allocoprobacillus</taxon>
    </lineage>
</organism>
<dbReference type="Proteomes" id="UP001060112">
    <property type="component" value="Chromosome"/>
</dbReference>
<reference evidence="2" key="1">
    <citation type="submission" date="2022-07" db="EMBL/GenBank/DDBJ databases">
        <title>Faecal culturing of patients with breast cancer.</title>
        <authorList>
            <person name="Teng N.M.Y."/>
            <person name="Kiu R."/>
            <person name="Evans R."/>
            <person name="Baker D.J."/>
            <person name="Zenner C."/>
            <person name="Robinson S.D."/>
            <person name="Hall L.J."/>
        </authorList>
    </citation>
    <scope>NUCLEOTIDE SEQUENCE</scope>
    <source>
        <strain evidence="2">LH1062</strain>
    </source>
</reference>
<keyword evidence="3" id="KW-1185">Reference proteome</keyword>
<dbReference type="EMBL" id="CP101620">
    <property type="protein sequence ID" value="UTY38985.1"/>
    <property type="molecule type" value="Genomic_DNA"/>
</dbReference>
<gene>
    <name evidence="2" type="ORF">NMU03_15605</name>
</gene>
<dbReference type="RefSeq" id="WP_290139764.1">
    <property type="nucleotide sequence ID" value="NZ_CP101620.1"/>
</dbReference>
<sequence>MNNLSSFTAQFADNKLQVTFTEYDPKSMTEDATPTKSYKVGGTTYTLPYLGNINQIYGKVVYKVDIIDTSGNVIHTQTLNSATGAIDYTLSPGTYTVTGYYAFTSGDGTSNKISQTITVEDTTPASYTRASVNETSATYQVTVPAKTTVTASLNGATQSLQQSGTITFSQLTAGTSYTVTFTHTLANGETVTLGSDTFTTTSTETPPVTPTTPAQ</sequence>
<evidence type="ECO:0000256" key="1">
    <source>
        <dbReference type="SAM" id="MobiDB-lite"/>
    </source>
</evidence>